<dbReference type="Proteomes" id="UP000644507">
    <property type="component" value="Unassembled WGS sequence"/>
</dbReference>
<dbReference type="EMBL" id="BMXI01000021">
    <property type="protein sequence ID" value="GHC66266.1"/>
    <property type="molecule type" value="Genomic_DNA"/>
</dbReference>
<organism evidence="1 2">
    <name type="scientific">Roseibacillus persicicus</name>
    <dbReference type="NCBI Taxonomy" id="454148"/>
    <lineage>
        <taxon>Bacteria</taxon>
        <taxon>Pseudomonadati</taxon>
        <taxon>Verrucomicrobiota</taxon>
        <taxon>Verrucomicrobiia</taxon>
        <taxon>Verrucomicrobiales</taxon>
        <taxon>Verrucomicrobiaceae</taxon>
        <taxon>Roseibacillus</taxon>
    </lineage>
</organism>
<sequence>MAGIQVKFDVSVISDFVAVAIVLANPLVEKSPKLDPLGPTGKETVNAVLLSVVARQLI</sequence>
<gene>
    <name evidence="1" type="ORF">GCM10007100_37550</name>
</gene>
<comment type="caution">
    <text evidence="1">The sequence shown here is derived from an EMBL/GenBank/DDBJ whole genome shotgun (WGS) entry which is preliminary data.</text>
</comment>
<protein>
    <submittedName>
        <fullName evidence="1">Uncharacterized protein</fullName>
    </submittedName>
</protein>
<keyword evidence="2" id="KW-1185">Reference proteome</keyword>
<accession>A0A918TZQ9</accession>
<evidence type="ECO:0000313" key="2">
    <source>
        <dbReference type="Proteomes" id="UP000644507"/>
    </source>
</evidence>
<reference evidence="1" key="1">
    <citation type="journal article" date="2014" name="Int. J. Syst. Evol. Microbiol.">
        <title>Complete genome sequence of Corynebacterium casei LMG S-19264T (=DSM 44701T), isolated from a smear-ripened cheese.</title>
        <authorList>
            <consortium name="US DOE Joint Genome Institute (JGI-PGF)"/>
            <person name="Walter F."/>
            <person name="Albersmeier A."/>
            <person name="Kalinowski J."/>
            <person name="Ruckert C."/>
        </authorList>
    </citation>
    <scope>NUCLEOTIDE SEQUENCE</scope>
    <source>
        <strain evidence="1">KCTC 12988</strain>
    </source>
</reference>
<name>A0A918TZQ9_9BACT</name>
<proteinExistence type="predicted"/>
<evidence type="ECO:0000313" key="1">
    <source>
        <dbReference type="EMBL" id="GHC66266.1"/>
    </source>
</evidence>
<reference evidence="1" key="2">
    <citation type="submission" date="2020-09" db="EMBL/GenBank/DDBJ databases">
        <authorList>
            <person name="Sun Q."/>
            <person name="Kim S."/>
        </authorList>
    </citation>
    <scope>NUCLEOTIDE SEQUENCE</scope>
    <source>
        <strain evidence="1">KCTC 12988</strain>
    </source>
</reference>
<dbReference type="AlphaFoldDB" id="A0A918TZQ9"/>